<dbReference type="STRING" id="1336235.GCA_000518785_01217"/>
<dbReference type="Gene3D" id="3.40.50.150">
    <property type="entry name" value="Vaccinia Virus protein VP39"/>
    <property type="match status" value="1"/>
</dbReference>
<dbReference type="GO" id="GO:0008168">
    <property type="term" value="F:methyltransferase activity"/>
    <property type="evidence" value="ECO:0007669"/>
    <property type="project" value="InterPro"/>
</dbReference>
<protein>
    <recommendedName>
        <fullName evidence="7">Ribosomal small subunit Rsm22</fullName>
    </recommendedName>
</protein>
<evidence type="ECO:0000256" key="3">
    <source>
        <dbReference type="ARBA" id="ARBA00023004"/>
    </source>
</evidence>
<keyword evidence="2" id="KW-0809">Transit peptide</keyword>
<keyword evidence="4" id="KW-0411">Iron-sulfur</keyword>
<dbReference type="SUPFAM" id="SSF53335">
    <property type="entry name" value="S-adenosyl-L-methionine-dependent methyltransferases"/>
    <property type="match status" value="1"/>
</dbReference>
<dbReference type="OrthoDB" id="9799639at2"/>
<sequence>MELPAPLKAAVEQMLAHEPIERLARASEKLSDRYRREVRDGKFHLDGELAAKAYLATRLPATYAAVRAALSMVEEASADFQPKSLLDFGAGPGTVFWAASDAWPDLGRATLVEASPAIRSVGAALAKHSNVATDWLAGDITGNVPPLEPADLVTLAYVLDEIAETAIANVVQRLWDLTAHTIVIVEPGTPAGWRRILAARQTLIDAGANVVAPCPHAKDCPIAAPDWCHFSRRVARSRVHRLSKGAEVPWEDEKYIFIAASRHPAAPPPARVLAPPRTSSGLVRLKLCLADGHAEELTVSRRDGAVFKAARRTDWGDAFEPETGDVSDDDDA</sequence>
<evidence type="ECO:0000256" key="2">
    <source>
        <dbReference type="ARBA" id="ARBA00022946"/>
    </source>
</evidence>
<evidence type="ECO:0000313" key="5">
    <source>
        <dbReference type="EMBL" id="SSC68217.1"/>
    </source>
</evidence>
<dbReference type="InterPro" id="IPR015324">
    <property type="entry name" value="Ribosomal_Rsm22-like"/>
</dbReference>
<keyword evidence="3" id="KW-0408">Iron</keyword>
<dbReference type="Proteomes" id="UP000254764">
    <property type="component" value="Unassembled WGS sequence"/>
</dbReference>
<name>A0A376AKM0_9HYPH</name>
<evidence type="ECO:0000313" key="6">
    <source>
        <dbReference type="Proteomes" id="UP000254764"/>
    </source>
</evidence>
<proteinExistence type="predicted"/>
<gene>
    <name evidence="5" type="ORF">RHIZ70_3925</name>
</gene>
<dbReference type="GO" id="GO:0003735">
    <property type="term" value="F:structural constituent of ribosome"/>
    <property type="evidence" value="ECO:0007669"/>
    <property type="project" value="TreeGrafter"/>
</dbReference>
<dbReference type="EMBL" id="UEYP01000006">
    <property type="protein sequence ID" value="SSC68217.1"/>
    <property type="molecule type" value="Genomic_DNA"/>
</dbReference>
<keyword evidence="6" id="KW-1185">Reference proteome</keyword>
<keyword evidence="1" id="KW-0479">Metal-binding</keyword>
<dbReference type="GO" id="GO:0051536">
    <property type="term" value="F:iron-sulfur cluster binding"/>
    <property type="evidence" value="ECO:0007669"/>
    <property type="project" value="UniProtKB-KW"/>
</dbReference>
<dbReference type="GO" id="GO:0015935">
    <property type="term" value="C:small ribosomal subunit"/>
    <property type="evidence" value="ECO:0007669"/>
    <property type="project" value="TreeGrafter"/>
</dbReference>
<accession>A0A376AKM0</accession>
<dbReference type="GO" id="GO:0006412">
    <property type="term" value="P:translation"/>
    <property type="evidence" value="ECO:0007669"/>
    <property type="project" value="InterPro"/>
</dbReference>
<dbReference type="InterPro" id="IPR052571">
    <property type="entry name" value="Mt_RNA_Methyltransferase"/>
</dbReference>
<organism evidence="5 6">
    <name type="scientific">Ciceribacter selenitireducens ATCC BAA-1503</name>
    <dbReference type="NCBI Taxonomy" id="1336235"/>
    <lineage>
        <taxon>Bacteria</taxon>
        <taxon>Pseudomonadati</taxon>
        <taxon>Pseudomonadota</taxon>
        <taxon>Alphaproteobacteria</taxon>
        <taxon>Hyphomicrobiales</taxon>
        <taxon>Rhizobiaceae</taxon>
        <taxon>Ciceribacter</taxon>
    </lineage>
</organism>
<dbReference type="Pfam" id="PF09243">
    <property type="entry name" value="Rsm22"/>
    <property type="match status" value="1"/>
</dbReference>
<reference evidence="6" key="1">
    <citation type="submission" date="2018-07" db="EMBL/GenBank/DDBJ databases">
        <authorList>
            <person name="Peiro R."/>
            <person name="Begona"/>
            <person name="Cbmso G."/>
            <person name="Lopez M."/>
            <person name="Gonzalez S."/>
        </authorList>
    </citation>
    <scope>NUCLEOTIDE SEQUENCE [LARGE SCALE GENOMIC DNA]</scope>
</reference>
<evidence type="ECO:0000256" key="4">
    <source>
        <dbReference type="ARBA" id="ARBA00023014"/>
    </source>
</evidence>
<dbReference type="PANTHER" id="PTHR13184:SF5">
    <property type="entry name" value="METHYLTRANSFERASE-LIKE PROTEIN 17, MITOCHONDRIAL"/>
    <property type="match status" value="1"/>
</dbReference>
<dbReference type="AlphaFoldDB" id="A0A376AKM0"/>
<evidence type="ECO:0008006" key="7">
    <source>
        <dbReference type="Google" id="ProtNLM"/>
    </source>
</evidence>
<dbReference type="PANTHER" id="PTHR13184">
    <property type="entry name" value="37S RIBOSOMAL PROTEIN S22"/>
    <property type="match status" value="1"/>
</dbReference>
<dbReference type="RefSeq" id="WP_115670730.1">
    <property type="nucleotide sequence ID" value="NZ_UEYP01000006.1"/>
</dbReference>
<dbReference type="GO" id="GO:0046872">
    <property type="term" value="F:metal ion binding"/>
    <property type="evidence" value="ECO:0007669"/>
    <property type="project" value="UniProtKB-KW"/>
</dbReference>
<evidence type="ECO:0000256" key="1">
    <source>
        <dbReference type="ARBA" id="ARBA00022723"/>
    </source>
</evidence>
<dbReference type="InterPro" id="IPR029063">
    <property type="entry name" value="SAM-dependent_MTases_sf"/>
</dbReference>